<evidence type="ECO:0000313" key="2">
    <source>
        <dbReference type="EMBL" id="MDE1656921.1"/>
    </source>
</evidence>
<proteinExistence type="predicted"/>
<sequence>MDENMDTGAMTSSAERVSKEVEALRAAEQERFTKRLDAGVRLQEIAARLRTLEGEYRGAWAQALKAGWSERELKNYGLNAPVQPRKKPRTKRTTSPSADAHGVEQTSNEETGAM</sequence>
<accession>A0ABT5V7H7</accession>
<comment type="caution">
    <text evidence="2">The sequence shown here is derived from an EMBL/GenBank/DDBJ whole genome shotgun (WGS) entry which is preliminary data.</text>
</comment>
<reference evidence="2 3" key="1">
    <citation type="submission" date="2023-02" db="EMBL/GenBank/DDBJ databases">
        <title>Defining the Infant Male Urobiome and Moving Towards Mechanisms in Urobiome Research.</title>
        <authorList>
            <person name="Reasoner S."/>
            <person name="Flores V."/>
            <person name="Van Horn G."/>
            <person name="Morales G."/>
            <person name="Peard L."/>
            <person name="Abelson B."/>
            <person name="Manuel C."/>
            <person name="Lee J."/>
            <person name="Baker B."/>
            <person name="Williams T."/>
            <person name="Schmitz J."/>
            <person name="Clayton D."/>
            <person name="Hadjifrangiskou M."/>
        </authorList>
    </citation>
    <scope>NUCLEOTIDE SEQUENCE [LARGE SCALE GENOMIC DNA]</scope>
    <source>
        <strain evidence="2 3">AS1053</strain>
    </source>
</reference>
<gene>
    <name evidence="2" type="ORF">PWJ81_07550</name>
</gene>
<evidence type="ECO:0000256" key="1">
    <source>
        <dbReference type="SAM" id="MobiDB-lite"/>
    </source>
</evidence>
<dbReference type="RefSeq" id="WP_274735008.1">
    <property type="nucleotide sequence ID" value="NZ_JARBHG010000005.1"/>
</dbReference>
<keyword evidence="3" id="KW-1185">Reference proteome</keyword>
<dbReference type="Proteomes" id="UP001219297">
    <property type="component" value="Unassembled WGS sequence"/>
</dbReference>
<organism evidence="2 3">
    <name type="scientific">Actinotignum sanguinis</name>
    <dbReference type="NCBI Taxonomy" id="1445614"/>
    <lineage>
        <taxon>Bacteria</taxon>
        <taxon>Bacillati</taxon>
        <taxon>Actinomycetota</taxon>
        <taxon>Actinomycetes</taxon>
        <taxon>Actinomycetales</taxon>
        <taxon>Actinomycetaceae</taxon>
        <taxon>Actinotignum</taxon>
    </lineage>
</organism>
<name>A0ABT5V7H7_9ACTO</name>
<protein>
    <submittedName>
        <fullName evidence="2">Uncharacterized protein</fullName>
    </submittedName>
</protein>
<feature type="compositionally biased region" description="Polar residues" evidence="1">
    <location>
        <begin position="104"/>
        <end position="114"/>
    </location>
</feature>
<feature type="region of interest" description="Disordered" evidence="1">
    <location>
        <begin position="72"/>
        <end position="114"/>
    </location>
</feature>
<dbReference type="EMBL" id="JARBHI010000018">
    <property type="protein sequence ID" value="MDE1656921.1"/>
    <property type="molecule type" value="Genomic_DNA"/>
</dbReference>
<evidence type="ECO:0000313" key="3">
    <source>
        <dbReference type="Proteomes" id="UP001219297"/>
    </source>
</evidence>